<dbReference type="CDD" id="cd08556">
    <property type="entry name" value="GDPD"/>
    <property type="match status" value="1"/>
</dbReference>
<accession>A0A5J6L9V1</accession>
<organism evidence="2 3">
    <name type="scientific">Nitrincola iocasae</name>
    <dbReference type="NCBI Taxonomy" id="2614693"/>
    <lineage>
        <taxon>Bacteria</taxon>
        <taxon>Pseudomonadati</taxon>
        <taxon>Pseudomonadota</taxon>
        <taxon>Gammaproteobacteria</taxon>
        <taxon>Oceanospirillales</taxon>
        <taxon>Oceanospirillaceae</taxon>
        <taxon>Nitrincola</taxon>
    </lineage>
</organism>
<proteinExistence type="predicted"/>
<gene>
    <name evidence="2" type="ORF">F5I99_02200</name>
</gene>
<reference evidence="2 3" key="1">
    <citation type="submission" date="2019-09" db="EMBL/GenBank/DDBJ databases">
        <title>Nitrincola iocasae sp. nov., a bacterium isolated from the sediment collected at a cold seep field in South China Sea.</title>
        <authorList>
            <person name="Zhang H."/>
            <person name="Wang H."/>
            <person name="Li C."/>
        </authorList>
    </citation>
    <scope>NUCLEOTIDE SEQUENCE [LARGE SCALE GENOMIC DNA]</scope>
    <source>
        <strain evidence="2 3">KXZD1103</strain>
    </source>
</reference>
<protein>
    <submittedName>
        <fullName evidence="2">Glycerophosphodiester phosphodiesterase</fullName>
    </submittedName>
</protein>
<keyword evidence="3" id="KW-1185">Reference proteome</keyword>
<dbReference type="Proteomes" id="UP000325606">
    <property type="component" value="Chromosome"/>
</dbReference>
<dbReference type="SUPFAM" id="SSF51695">
    <property type="entry name" value="PLC-like phosphodiesterases"/>
    <property type="match status" value="1"/>
</dbReference>
<dbReference type="PANTHER" id="PTHR46211:SF1">
    <property type="entry name" value="GLYCEROPHOSPHODIESTER PHOSPHODIESTERASE, CYTOPLASMIC"/>
    <property type="match status" value="1"/>
</dbReference>
<dbReference type="Pfam" id="PF03009">
    <property type="entry name" value="GDPD"/>
    <property type="match status" value="1"/>
</dbReference>
<dbReference type="AlphaFoldDB" id="A0A5J6L9V1"/>
<dbReference type="RefSeq" id="WP_151053444.1">
    <property type="nucleotide sequence ID" value="NZ_CP044222.1"/>
</dbReference>
<feature type="domain" description="GP-PDE" evidence="1">
    <location>
        <begin position="30"/>
        <end position="255"/>
    </location>
</feature>
<evidence type="ECO:0000259" key="1">
    <source>
        <dbReference type="PROSITE" id="PS51704"/>
    </source>
</evidence>
<dbReference type="GO" id="GO:0008081">
    <property type="term" value="F:phosphoric diester hydrolase activity"/>
    <property type="evidence" value="ECO:0007669"/>
    <property type="project" value="InterPro"/>
</dbReference>
<dbReference type="EMBL" id="CP044222">
    <property type="protein sequence ID" value="QEW05399.1"/>
    <property type="molecule type" value="Genomic_DNA"/>
</dbReference>
<dbReference type="GO" id="GO:0006629">
    <property type="term" value="P:lipid metabolic process"/>
    <property type="evidence" value="ECO:0007669"/>
    <property type="project" value="InterPro"/>
</dbReference>
<dbReference type="InterPro" id="IPR017946">
    <property type="entry name" value="PLC-like_Pdiesterase_TIM-brl"/>
</dbReference>
<dbReference type="InterPro" id="IPR030395">
    <property type="entry name" value="GP_PDE_dom"/>
</dbReference>
<dbReference type="PANTHER" id="PTHR46211">
    <property type="entry name" value="GLYCEROPHOSPHORYL DIESTER PHOSPHODIESTERASE"/>
    <property type="match status" value="1"/>
</dbReference>
<evidence type="ECO:0000313" key="3">
    <source>
        <dbReference type="Proteomes" id="UP000325606"/>
    </source>
</evidence>
<evidence type="ECO:0000313" key="2">
    <source>
        <dbReference type="EMBL" id="QEW05399.1"/>
    </source>
</evidence>
<dbReference type="KEGG" id="nik:F5I99_02200"/>
<name>A0A5J6L9V1_9GAMM</name>
<sequence>MANTSSYLNSLANYLWALAPGSCTPPSTQPKLIAHRGAHGSGITENTLKAFDLCRQQGIWGVELDIHLTRDAEPVIHHDPDCGRLFNRPDLIIAETDFSTLRQAIPDIPHLDEVVARYGGKLHLMLEIKNSWRDRVELPHRITASLSSLSPVKDYHLLSLVPDYLEGFCQIPPAAFVDVAETNTGEIIRQNLALGHGAVAGSFALITTANLRQLQQAGKQVGSGMVEKHAILNREVYRGIDWIFTDHVLSLLPDTDKTRR</sequence>
<dbReference type="PROSITE" id="PS51704">
    <property type="entry name" value="GP_PDE"/>
    <property type="match status" value="1"/>
</dbReference>
<dbReference type="Gene3D" id="3.20.20.190">
    <property type="entry name" value="Phosphatidylinositol (PI) phosphodiesterase"/>
    <property type="match status" value="1"/>
</dbReference>